<gene>
    <name evidence="1" type="ORF">Tci_890063</name>
</gene>
<accession>A0A699UEF0</accession>
<proteinExistence type="predicted"/>
<sequence length="28" mass="3115">WGNDCRSGVRGGGSREEWGRWSCKFGGK</sequence>
<comment type="caution">
    <text evidence="1">The sequence shown here is derived from an EMBL/GenBank/DDBJ whole genome shotgun (WGS) entry which is preliminary data.</text>
</comment>
<protein>
    <submittedName>
        <fullName evidence="1">Uncharacterized protein</fullName>
    </submittedName>
</protein>
<name>A0A699UEF0_TANCI</name>
<organism evidence="1">
    <name type="scientific">Tanacetum cinerariifolium</name>
    <name type="common">Dalmatian daisy</name>
    <name type="synonym">Chrysanthemum cinerariifolium</name>
    <dbReference type="NCBI Taxonomy" id="118510"/>
    <lineage>
        <taxon>Eukaryota</taxon>
        <taxon>Viridiplantae</taxon>
        <taxon>Streptophyta</taxon>
        <taxon>Embryophyta</taxon>
        <taxon>Tracheophyta</taxon>
        <taxon>Spermatophyta</taxon>
        <taxon>Magnoliopsida</taxon>
        <taxon>eudicotyledons</taxon>
        <taxon>Gunneridae</taxon>
        <taxon>Pentapetalae</taxon>
        <taxon>asterids</taxon>
        <taxon>campanulids</taxon>
        <taxon>Asterales</taxon>
        <taxon>Asteraceae</taxon>
        <taxon>Asteroideae</taxon>
        <taxon>Anthemideae</taxon>
        <taxon>Anthemidinae</taxon>
        <taxon>Tanacetum</taxon>
    </lineage>
</organism>
<evidence type="ECO:0000313" key="1">
    <source>
        <dbReference type="EMBL" id="GFD18094.1"/>
    </source>
</evidence>
<reference evidence="1" key="1">
    <citation type="journal article" date="2019" name="Sci. Rep.">
        <title>Draft genome of Tanacetum cinerariifolium, the natural source of mosquito coil.</title>
        <authorList>
            <person name="Yamashiro T."/>
            <person name="Shiraishi A."/>
            <person name="Satake H."/>
            <person name="Nakayama K."/>
        </authorList>
    </citation>
    <scope>NUCLEOTIDE SEQUENCE</scope>
</reference>
<dbReference type="AlphaFoldDB" id="A0A699UEF0"/>
<feature type="non-terminal residue" evidence="1">
    <location>
        <position position="1"/>
    </location>
</feature>
<dbReference type="EMBL" id="BKCJ011305128">
    <property type="protein sequence ID" value="GFD18094.1"/>
    <property type="molecule type" value="Genomic_DNA"/>
</dbReference>